<name>X0WCK3_9ZZZZ</name>
<gene>
    <name evidence="1" type="ORF">S01H1_73124</name>
</gene>
<dbReference type="InterPro" id="IPR058240">
    <property type="entry name" value="rSAM_sf"/>
</dbReference>
<protein>
    <submittedName>
        <fullName evidence="1">Uncharacterized protein</fullName>
    </submittedName>
</protein>
<sequence length="101" mass="12008">AFMMAGLPGETWETIERDKQFLIETQPDKAPQGLFMPYPKCDIFKNPEKYGVKILSKDWSKYFKRYPTHSVIETDQCSSDELTEHYNHLRKYILSDKWRNG</sequence>
<reference evidence="1" key="1">
    <citation type="journal article" date="2014" name="Front. Microbiol.">
        <title>High frequency of phylogenetically diverse reductive dehalogenase-homologous genes in deep subseafloor sedimentary metagenomes.</title>
        <authorList>
            <person name="Kawai M."/>
            <person name="Futagami T."/>
            <person name="Toyoda A."/>
            <person name="Takaki Y."/>
            <person name="Nishi S."/>
            <person name="Hori S."/>
            <person name="Arai W."/>
            <person name="Tsubouchi T."/>
            <person name="Morono Y."/>
            <person name="Uchiyama I."/>
            <person name="Ito T."/>
            <person name="Fujiyama A."/>
            <person name="Inagaki F."/>
            <person name="Takami H."/>
        </authorList>
    </citation>
    <scope>NUCLEOTIDE SEQUENCE</scope>
    <source>
        <strain evidence="1">Expedition CK06-06</strain>
    </source>
</reference>
<organism evidence="1">
    <name type="scientific">marine sediment metagenome</name>
    <dbReference type="NCBI Taxonomy" id="412755"/>
    <lineage>
        <taxon>unclassified sequences</taxon>
        <taxon>metagenomes</taxon>
        <taxon>ecological metagenomes</taxon>
    </lineage>
</organism>
<evidence type="ECO:0000313" key="1">
    <source>
        <dbReference type="EMBL" id="GAG28365.1"/>
    </source>
</evidence>
<dbReference type="AlphaFoldDB" id="X0WCK3"/>
<proteinExistence type="predicted"/>
<comment type="caution">
    <text evidence="1">The sequence shown here is derived from an EMBL/GenBank/DDBJ whole genome shotgun (WGS) entry which is preliminary data.</text>
</comment>
<dbReference type="SUPFAM" id="SSF102114">
    <property type="entry name" value="Radical SAM enzymes"/>
    <property type="match status" value="1"/>
</dbReference>
<dbReference type="EMBL" id="BARS01048845">
    <property type="protein sequence ID" value="GAG28365.1"/>
    <property type="molecule type" value="Genomic_DNA"/>
</dbReference>
<accession>X0WCK3</accession>
<feature type="non-terminal residue" evidence="1">
    <location>
        <position position="1"/>
    </location>
</feature>